<sequence>MPVLPLLENGAVLAGATGALYAASVAAVAAASVCSRSSERRRDARQTLAILLRRRAR</sequence>
<feature type="transmembrane region" description="Helical" evidence="1">
    <location>
        <begin position="12"/>
        <end position="35"/>
    </location>
</feature>
<keyword evidence="1" id="KW-1133">Transmembrane helix</keyword>
<dbReference type="RefSeq" id="WP_319167354.1">
    <property type="nucleotide sequence ID" value="NZ_JARAWP010000040.1"/>
</dbReference>
<organism evidence="2 3">
    <name type="scientific">Streptomyces acidiscabies</name>
    <dbReference type="NCBI Taxonomy" id="42234"/>
    <lineage>
        <taxon>Bacteria</taxon>
        <taxon>Bacillati</taxon>
        <taxon>Actinomycetota</taxon>
        <taxon>Actinomycetes</taxon>
        <taxon>Kitasatosporales</taxon>
        <taxon>Streptomycetaceae</taxon>
        <taxon>Streptomyces</taxon>
    </lineage>
</organism>
<keyword evidence="1" id="KW-0472">Membrane</keyword>
<keyword evidence="1" id="KW-0812">Transmembrane</keyword>
<name>A0ABU4MAU9_9ACTN</name>
<dbReference type="EMBL" id="JARAWP010000040">
    <property type="protein sequence ID" value="MDX3024966.1"/>
    <property type="molecule type" value="Genomic_DNA"/>
</dbReference>
<protein>
    <submittedName>
        <fullName evidence="2">Uncharacterized protein</fullName>
    </submittedName>
</protein>
<reference evidence="2 3" key="1">
    <citation type="journal article" date="2023" name="Microb. Genom.">
        <title>Mesoterricola silvestris gen. nov., sp. nov., Mesoterricola sediminis sp. nov., Geothrix oryzae sp. nov., Geothrix edaphica sp. nov., Geothrix rubra sp. nov., and Geothrix limicola sp. nov., six novel members of Acidobacteriota isolated from soils.</title>
        <authorList>
            <person name="Weisberg A.J."/>
            <person name="Pearce E."/>
            <person name="Kramer C.G."/>
            <person name="Chang J.H."/>
            <person name="Clarke C.R."/>
        </authorList>
    </citation>
    <scope>NUCLEOTIDE SEQUENCE [LARGE SCALE GENOMIC DNA]</scope>
    <source>
        <strain evidence="2 3">NB05-1H</strain>
    </source>
</reference>
<gene>
    <name evidence="2" type="ORF">PV666_44945</name>
</gene>
<dbReference type="Proteomes" id="UP001272987">
    <property type="component" value="Unassembled WGS sequence"/>
</dbReference>
<evidence type="ECO:0000256" key="1">
    <source>
        <dbReference type="SAM" id="Phobius"/>
    </source>
</evidence>
<evidence type="ECO:0000313" key="3">
    <source>
        <dbReference type="Proteomes" id="UP001272987"/>
    </source>
</evidence>
<evidence type="ECO:0000313" key="2">
    <source>
        <dbReference type="EMBL" id="MDX3024966.1"/>
    </source>
</evidence>
<proteinExistence type="predicted"/>
<comment type="caution">
    <text evidence="2">The sequence shown here is derived from an EMBL/GenBank/DDBJ whole genome shotgun (WGS) entry which is preliminary data.</text>
</comment>
<accession>A0ABU4MAU9</accession>
<keyword evidence="3" id="KW-1185">Reference proteome</keyword>